<feature type="compositionally biased region" description="Basic residues" evidence="1">
    <location>
        <begin position="60"/>
        <end position="69"/>
    </location>
</feature>
<comment type="caution">
    <text evidence="2">The sequence shown here is derived from an EMBL/GenBank/DDBJ whole genome shotgun (WGS) entry which is preliminary data.</text>
</comment>
<proteinExistence type="predicted"/>
<sequence>MRQKTAVAALLIRVAARHHVEQQAPVGEAVQRRRLPCRHRGRHDARPYRHQKLQPLGERHQRRSHHPRVFARTPRGDEHALVAQLIRRLRYLLEITVIHGPRAVRGA</sequence>
<feature type="compositionally biased region" description="Basic residues" evidence="1">
    <location>
        <begin position="32"/>
        <end position="52"/>
    </location>
</feature>
<reference evidence="2" key="1">
    <citation type="submission" date="2019-08" db="EMBL/GenBank/DDBJ databases">
        <authorList>
            <person name="Kucharzyk K."/>
            <person name="Murdoch R.W."/>
            <person name="Higgins S."/>
            <person name="Loffler F."/>
        </authorList>
    </citation>
    <scope>NUCLEOTIDE SEQUENCE</scope>
</reference>
<name>A0A645A2C4_9ZZZZ</name>
<accession>A0A645A2C4</accession>
<evidence type="ECO:0000313" key="2">
    <source>
        <dbReference type="EMBL" id="MPM45003.1"/>
    </source>
</evidence>
<feature type="region of interest" description="Disordered" evidence="1">
    <location>
        <begin position="25"/>
        <end position="74"/>
    </location>
</feature>
<dbReference type="EMBL" id="VSSQ01010707">
    <property type="protein sequence ID" value="MPM45003.1"/>
    <property type="molecule type" value="Genomic_DNA"/>
</dbReference>
<dbReference type="AlphaFoldDB" id="A0A645A2C4"/>
<evidence type="ECO:0000256" key="1">
    <source>
        <dbReference type="SAM" id="MobiDB-lite"/>
    </source>
</evidence>
<organism evidence="2">
    <name type="scientific">bioreactor metagenome</name>
    <dbReference type="NCBI Taxonomy" id="1076179"/>
    <lineage>
        <taxon>unclassified sequences</taxon>
        <taxon>metagenomes</taxon>
        <taxon>ecological metagenomes</taxon>
    </lineage>
</organism>
<protein>
    <submittedName>
        <fullName evidence="2">Uncharacterized protein</fullName>
    </submittedName>
</protein>
<gene>
    <name evidence="2" type="ORF">SDC9_91688</name>
</gene>